<name>A0A521E3R5_9BACT</name>
<evidence type="ECO:0000256" key="1">
    <source>
        <dbReference type="SAM" id="SignalP"/>
    </source>
</evidence>
<dbReference type="Proteomes" id="UP000317557">
    <property type="component" value="Unassembled WGS sequence"/>
</dbReference>
<organism evidence="2 3">
    <name type="scientific">Gracilimonas mengyeensis</name>
    <dbReference type="NCBI Taxonomy" id="1302730"/>
    <lineage>
        <taxon>Bacteria</taxon>
        <taxon>Pseudomonadati</taxon>
        <taxon>Balneolota</taxon>
        <taxon>Balneolia</taxon>
        <taxon>Balneolales</taxon>
        <taxon>Balneolaceae</taxon>
        <taxon>Gracilimonas</taxon>
    </lineage>
</organism>
<dbReference type="EMBL" id="FXTP01000010">
    <property type="protein sequence ID" value="SMO78577.1"/>
    <property type="molecule type" value="Genomic_DNA"/>
</dbReference>
<reference evidence="2 3" key="1">
    <citation type="submission" date="2017-05" db="EMBL/GenBank/DDBJ databases">
        <authorList>
            <person name="Varghese N."/>
            <person name="Submissions S."/>
        </authorList>
    </citation>
    <scope>NUCLEOTIDE SEQUENCE [LARGE SCALE GENOMIC DNA]</scope>
    <source>
        <strain evidence="2 3">DSM 21985</strain>
    </source>
</reference>
<evidence type="ECO:0008006" key="4">
    <source>
        <dbReference type="Google" id="ProtNLM"/>
    </source>
</evidence>
<keyword evidence="3" id="KW-1185">Reference proteome</keyword>
<feature type="signal peptide" evidence="1">
    <location>
        <begin position="1"/>
        <end position="19"/>
    </location>
</feature>
<protein>
    <recommendedName>
        <fullName evidence="4">YARHG domain-containing protein</fullName>
    </recommendedName>
</protein>
<proteinExistence type="predicted"/>
<keyword evidence="1" id="KW-0732">Signal</keyword>
<accession>A0A521E3R5</accession>
<evidence type="ECO:0000313" key="3">
    <source>
        <dbReference type="Proteomes" id="UP000317557"/>
    </source>
</evidence>
<dbReference type="AlphaFoldDB" id="A0A521E3R5"/>
<feature type="chain" id="PRO_5021701024" description="YARHG domain-containing protein" evidence="1">
    <location>
        <begin position="20"/>
        <end position="122"/>
    </location>
</feature>
<gene>
    <name evidence="2" type="ORF">SAMN06265219_110126</name>
</gene>
<sequence>MKRFFLLLFGMILTTSAYAQLRSGEFYQPPASHIDSTTHLTFVPVNYGQFLQEINIDDIKDQQVNSNKTFRRAGWLMKNIFLHSKFDEFGFYPPVESMADFTTRSASEYNALAERYSIYFDR</sequence>
<dbReference type="RefSeq" id="WP_142454941.1">
    <property type="nucleotide sequence ID" value="NZ_FXTP01000010.1"/>
</dbReference>
<evidence type="ECO:0000313" key="2">
    <source>
        <dbReference type="EMBL" id="SMO78577.1"/>
    </source>
</evidence>